<sequence length="416" mass="48340">MLQQNDLHIQLSKAILKLGANEAYIYSILSKNSLLDGGAIVHLPQLAEMLGISNRTENRDKIKESLANLQSNLGIEFYTDFQFKKNLNLLELKGSQYFYARVPSVENNFVKMSLEDFNKLVYFDEKEYKQMIMFQYLYIVGMVNEGRKERKISYPTIEQIAEKTGFDRKTVIRYNQILTKYKLIYIDTVTINDKSKNIYARWNDKKDVLEAVAEAKESGYISKVKKEQKEKVFEAKKEVAAKSNKQKRDNSSFDPSIEVALKGFIESGLAMHKGTQSKIKEAIQICGEDQLIIVVKELEHTCRNNGIPESRWAGYFSNNIISKANGRKRQVDAQKRANEISGKQWEKEQRQRVKLSPYKTEWQREGYTSRKEYEKAQKEAKKEDDTEDLLSTILYPEWQRKGYKSPGEYLKASMNL</sequence>
<proteinExistence type="predicted"/>
<dbReference type="Proteomes" id="UP001213771">
    <property type="component" value="Unassembled WGS sequence"/>
</dbReference>
<dbReference type="AlphaFoldDB" id="A0ABD4X008"/>
<gene>
    <name evidence="2" type="ORF">PVE99_26290</name>
</gene>
<comment type="caution">
    <text evidence="2">The sequence shown here is derived from an EMBL/GenBank/DDBJ whole genome shotgun (WGS) entry which is preliminary data.</text>
</comment>
<evidence type="ECO:0000313" key="3">
    <source>
        <dbReference type="Proteomes" id="UP001213771"/>
    </source>
</evidence>
<evidence type="ECO:0008006" key="4">
    <source>
        <dbReference type="Google" id="ProtNLM"/>
    </source>
</evidence>
<dbReference type="EMBL" id="JARAOX010000219">
    <property type="protein sequence ID" value="MDD9785880.1"/>
    <property type="molecule type" value="Genomic_DNA"/>
</dbReference>
<evidence type="ECO:0000256" key="1">
    <source>
        <dbReference type="SAM" id="MobiDB-lite"/>
    </source>
</evidence>
<feature type="compositionally biased region" description="Basic and acidic residues" evidence="1">
    <location>
        <begin position="367"/>
        <end position="384"/>
    </location>
</feature>
<accession>A0ABD4X008</accession>
<evidence type="ECO:0000313" key="2">
    <source>
        <dbReference type="EMBL" id="MDD9785880.1"/>
    </source>
</evidence>
<feature type="region of interest" description="Disordered" evidence="1">
    <location>
        <begin position="367"/>
        <end position="386"/>
    </location>
</feature>
<reference evidence="2 3" key="1">
    <citation type="submission" date="2023-02" db="EMBL/GenBank/DDBJ databases">
        <authorList>
            <person name="Olszewska D."/>
        </authorList>
    </citation>
    <scope>NUCLEOTIDE SEQUENCE [LARGE SCALE GENOMIC DNA]</scope>
    <source>
        <strain evidence="2 3">FDU301</strain>
    </source>
</reference>
<protein>
    <recommendedName>
        <fullName evidence="4">Replication protein</fullName>
    </recommendedName>
</protein>
<name>A0ABD4X008_PRIMG</name>
<dbReference type="RefSeq" id="WP_274589348.1">
    <property type="nucleotide sequence ID" value="NZ_CP187666.1"/>
</dbReference>
<organism evidence="2 3">
    <name type="scientific">Priestia megaterium</name>
    <name type="common">Bacillus megaterium</name>
    <dbReference type="NCBI Taxonomy" id="1404"/>
    <lineage>
        <taxon>Bacteria</taxon>
        <taxon>Bacillati</taxon>
        <taxon>Bacillota</taxon>
        <taxon>Bacilli</taxon>
        <taxon>Bacillales</taxon>
        <taxon>Bacillaceae</taxon>
        <taxon>Priestia</taxon>
    </lineage>
</organism>